<sequence length="402" mass="44703">MALSPSGLVVKAQSVFLCLGIFYAIIIALMATPPVQRVVFYAHKFRWPLYPNFDLPEAYGLAPGKTLNLHLQTPDNITLGAWFIVSDSYHQAHRLSSALTPEALSLDVVSKAVRKYPTILFLHGTGGTRVNPSRLQFYKHATARLQANIFTIDYRGFGDSTGIPTEQGLETDAYTAWKWILEQGTKEEDVLVVGHSLGTNIATKLGKRLAHEGAKPRGIALLAPFSELGVLLETYKILRIPILQPIMGFPLGRKLVKALTLERYDTLSDIQALNVPVFLAHSTDDPEITHMHSRTLMDHLMIPYLPQVTQLPIGPGAPLTPAEFDTYKESLRKRKEARALLVQKAEVPNFGIVEEFETKNGKVVYVETMWGGHNVVGLQEGVQDEMAKLFRLAVPRWDTTVA</sequence>
<dbReference type="OrthoDB" id="446723at2759"/>
<gene>
    <name evidence="3" type="ORF">EUX98_g7281</name>
</gene>
<organism evidence="3 4">
    <name type="scientific">Antrodiella citrinella</name>
    <dbReference type="NCBI Taxonomy" id="2447956"/>
    <lineage>
        <taxon>Eukaryota</taxon>
        <taxon>Fungi</taxon>
        <taxon>Dikarya</taxon>
        <taxon>Basidiomycota</taxon>
        <taxon>Agaricomycotina</taxon>
        <taxon>Agaricomycetes</taxon>
        <taxon>Polyporales</taxon>
        <taxon>Steccherinaceae</taxon>
        <taxon>Antrodiella</taxon>
    </lineage>
</organism>
<protein>
    <recommendedName>
        <fullName evidence="2">AB hydrolase-1 domain-containing protein</fullName>
    </recommendedName>
</protein>
<dbReference type="EMBL" id="SGPM01000298">
    <property type="protein sequence ID" value="THH26904.1"/>
    <property type="molecule type" value="Genomic_DNA"/>
</dbReference>
<dbReference type="PANTHER" id="PTHR12277">
    <property type="entry name" value="ALPHA/BETA HYDROLASE DOMAIN-CONTAINING PROTEIN"/>
    <property type="match status" value="1"/>
</dbReference>
<dbReference type="PANTHER" id="PTHR12277:SF194">
    <property type="entry name" value="FI04476P"/>
    <property type="match status" value="1"/>
</dbReference>
<evidence type="ECO:0000313" key="3">
    <source>
        <dbReference type="EMBL" id="THH26904.1"/>
    </source>
</evidence>
<dbReference type="Proteomes" id="UP000308730">
    <property type="component" value="Unassembled WGS sequence"/>
</dbReference>
<dbReference type="InterPro" id="IPR029058">
    <property type="entry name" value="AB_hydrolase_fold"/>
</dbReference>
<feature type="transmembrane region" description="Helical" evidence="1">
    <location>
        <begin position="12"/>
        <end position="31"/>
    </location>
</feature>
<comment type="caution">
    <text evidence="3">The sequence shown here is derived from an EMBL/GenBank/DDBJ whole genome shotgun (WGS) entry which is preliminary data.</text>
</comment>
<dbReference type="GO" id="GO:0047372">
    <property type="term" value="F:monoacylglycerol lipase activity"/>
    <property type="evidence" value="ECO:0007669"/>
    <property type="project" value="TreeGrafter"/>
</dbReference>
<feature type="domain" description="AB hydrolase-1" evidence="2">
    <location>
        <begin position="117"/>
        <end position="205"/>
    </location>
</feature>
<dbReference type="GO" id="GO:0004622">
    <property type="term" value="F:phosphatidylcholine lysophospholipase activity"/>
    <property type="evidence" value="ECO:0007669"/>
    <property type="project" value="TreeGrafter"/>
</dbReference>
<dbReference type="GO" id="GO:0005789">
    <property type="term" value="C:endoplasmic reticulum membrane"/>
    <property type="evidence" value="ECO:0007669"/>
    <property type="project" value="TreeGrafter"/>
</dbReference>
<dbReference type="InterPro" id="IPR000073">
    <property type="entry name" value="AB_hydrolase_1"/>
</dbReference>
<name>A0A4S4MLY5_9APHY</name>
<accession>A0A4S4MLY5</accession>
<dbReference type="AlphaFoldDB" id="A0A4S4MLY5"/>
<dbReference type="Pfam" id="PF00561">
    <property type="entry name" value="Abhydrolase_1"/>
    <property type="match status" value="1"/>
</dbReference>
<dbReference type="GO" id="GO:0006660">
    <property type="term" value="P:phosphatidylserine catabolic process"/>
    <property type="evidence" value="ECO:0007669"/>
    <property type="project" value="TreeGrafter"/>
</dbReference>
<dbReference type="GO" id="GO:0052651">
    <property type="term" value="P:monoacylglycerol catabolic process"/>
    <property type="evidence" value="ECO:0007669"/>
    <property type="project" value="TreeGrafter"/>
</dbReference>
<dbReference type="SUPFAM" id="SSF53474">
    <property type="entry name" value="alpha/beta-Hydrolases"/>
    <property type="match status" value="1"/>
</dbReference>
<dbReference type="Gene3D" id="3.40.50.1820">
    <property type="entry name" value="alpha/beta hydrolase"/>
    <property type="match status" value="1"/>
</dbReference>
<evidence type="ECO:0000313" key="4">
    <source>
        <dbReference type="Proteomes" id="UP000308730"/>
    </source>
</evidence>
<evidence type="ECO:0000259" key="2">
    <source>
        <dbReference type="Pfam" id="PF00561"/>
    </source>
</evidence>
<keyword evidence="1" id="KW-0812">Transmembrane</keyword>
<keyword evidence="1" id="KW-0472">Membrane</keyword>
<proteinExistence type="predicted"/>
<keyword evidence="4" id="KW-1185">Reference proteome</keyword>
<keyword evidence="1" id="KW-1133">Transmembrane helix</keyword>
<reference evidence="3 4" key="1">
    <citation type="submission" date="2019-02" db="EMBL/GenBank/DDBJ databases">
        <title>Genome sequencing of the rare red list fungi Antrodiella citrinella (Flaviporus citrinellus).</title>
        <authorList>
            <person name="Buettner E."/>
            <person name="Kellner H."/>
        </authorList>
    </citation>
    <scope>NUCLEOTIDE SEQUENCE [LARGE SCALE GENOMIC DNA]</scope>
    <source>
        <strain evidence="3 4">DSM 108506</strain>
    </source>
</reference>
<evidence type="ECO:0000256" key="1">
    <source>
        <dbReference type="SAM" id="Phobius"/>
    </source>
</evidence>